<dbReference type="PANTHER" id="PTHR43792:SF1">
    <property type="entry name" value="N-ACETYLTRANSFERASE DOMAIN-CONTAINING PROTEIN"/>
    <property type="match status" value="1"/>
</dbReference>
<sequence>MPDQTVFFEKFTVNDFQLYFKLVSNFEVMKMITEKSLTEKEADDDFNKVLKNNSIHPFLGTYKVFNSSHDFLGLAKLELKSIDDTEAELGYMLLPHFWGQGLGYIIAQALLKISLQEPKLRSLIAIIDPNNIASRKILLKNGFYSKAFKDFDGLPGEILELCLQNKE</sequence>
<comment type="caution">
    <text evidence="2">The sequence shown here is derived from an EMBL/GenBank/DDBJ whole genome shotgun (WGS) entry which is preliminary data.</text>
</comment>
<evidence type="ECO:0000259" key="1">
    <source>
        <dbReference type="Pfam" id="PF13302"/>
    </source>
</evidence>
<dbReference type="SUPFAM" id="SSF55729">
    <property type="entry name" value="Acyl-CoA N-acyltransferases (Nat)"/>
    <property type="match status" value="1"/>
</dbReference>
<proteinExistence type="predicted"/>
<dbReference type="InterPro" id="IPR016181">
    <property type="entry name" value="Acyl_CoA_acyltransferase"/>
</dbReference>
<dbReference type="InterPro" id="IPR051531">
    <property type="entry name" value="N-acetyltransferase"/>
</dbReference>
<dbReference type="RefSeq" id="WP_016654837.1">
    <property type="nucleotide sequence ID" value="NZ_KE340348.1"/>
</dbReference>
<dbReference type="EMBL" id="ATGI01000003">
    <property type="protein sequence ID" value="EPF80648.1"/>
    <property type="molecule type" value="Genomic_DNA"/>
</dbReference>
<protein>
    <recommendedName>
        <fullName evidence="1">N-acetyltransferase domain-containing protein</fullName>
    </recommendedName>
</protein>
<accession>S3NQH2</accession>
<dbReference type="STRING" id="632955.GCA_000829675_02370"/>
<evidence type="ECO:0000313" key="2">
    <source>
        <dbReference type="EMBL" id="EPF80648.1"/>
    </source>
</evidence>
<evidence type="ECO:0000313" key="3">
    <source>
        <dbReference type="Proteomes" id="UP000014568"/>
    </source>
</evidence>
<dbReference type="HOGENOM" id="CLU_013985_3_1_6"/>
<dbReference type="GO" id="GO:0016747">
    <property type="term" value="F:acyltransferase activity, transferring groups other than amino-acyl groups"/>
    <property type="evidence" value="ECO:0007669"/>
    <property type="project" value="InterPro"/>
</dbReference>
<name>S3NQH2_9GAMM</name>
<dbReference type="AlphaFoldDB" id="S3NQH2"/>
<dbReference type="InterPro" id="IPR000182">
    <property type="entry name" value="GNAT_dom"/>
</dbReference>
<feature type="domain" description="N-acetyltransferase" evidence="1">
    <location>
        <begin position="7"/>
        <end position="143"/>
    </location>
</feature>
<dbReference type="Pfam" id="PF13302">
    <property type="entry name" value="Acetyltransf_3"/>
    <property type="match status" value="1"/>
</dbReference>
<keyword evidence="3" id="KW-1185">Reference proteome</keyword>
<dbReference type="OrthoDB" id="9801669at2"/>
<reference evidence="2 3" key="1">
    <citation type="submission" date="2013-06" db="EMBL/GenBank/DDBJ databases">
        <title>The Genome Sequence of Acinetobacter rudis CIP 110305.</title>
        <authorList>
            <consortium name="The Broad Institute Genome Sequencing Platform"/>
            <consortium name="The Broad Institute Genome Sequencing Center for Infectious Disease"/>
            <person name="Cerqueira G."/>
            <person name="Feldgarden M."/>
            <person name="Courvalin P."/>
            <person name="Perichon B."/>
            <person name="Grillot-Courvalin C."/>
            <person name="Clermont D."/>
            <person name="Rocha E."/>
            <person name="Yoon E.-J."/>
            <person name="Nemec A."/>
            <person name="Young S.K."/>
            <person name="Zeng Q."/>
            <person name="Gargeya S."/>
            <person name="Fitzgerald M."/>
            <person name="Abouelleil A."/>
            <person name="Alvarado L."/>
            <person name="Berlin A.M."/>
            <person name="Chapman S.B."/>
            <person name="Dewar J."/>
            <person name="Goldberg J."/>
            <person name="Griggs A."/>
            <person name="Gujja S."/>
            <person name="Hansen M."/>
            <person name="Howarth C."/>
            <person name="Imamovic A."/>
            <person name="Larimer J."/>
            <person name="McCowan C."/>
            <person name="Murphy C."/>
            <person name="Pearson M."/>
            <person name="Priest M."/>
            <person name="Roberts A."/>
            <person name="Saif S."/>
            <person name="Shea T."/>
            <person name="Sykes S."/>
            <person name="Wortman J."/>
            <person name="Nusbaum C."/>
            <person name="Birren B."/>
        </authorList>
    </citation>
    <scope>NUCLEOTIDE SEQUENCE [LARGE SCALE GENOMIC DNA]</scope>
    <source>
        <strain evidence="2 3">CIP 110305</strain>
    </source>
</reference>
<dbReference type="PANTHER" id="PTHR43792">
    <property type="entry name" value="GNAT FAMILY, PUTATIVE (AFU_ORTHOLOGUE AFUA_3G00765)-RELATED-RELATED"/>
    <property type="match status" value="1"/>
</dbReference>
<organism evidence="2 3">
    <name type="scientific">Acinetobacter rudis CIP 110305</name>
    <dbReference type="NCBI Taxonomy" id="421052"/>
    <lineage>
        <taxon>Bacteria</taxon>
        <taxon>Pseudomonadati</taxon>
        <taxon>Pseudomonadota</taxon>
        <taxon>Gammaproteobacteria</taxon>
        <taxon>Moraxellales</taxon>
        <taxon>Moraxellaceae</taxon>
        <taxon>Acinetobacter</taxon>
    </lineage>
</organism>
<gene>
    <name evidence="2" type="ORF">F945_00391</name>
</gene>
<dbReference type="Proteomes" id="UP000014568">
    <property type="component" value="Unassembled WGS sequence"/>
</dbReference>
<dbReference type="Gene3D" id="3.40.630.30">
    <property type="match status" value="1"/>
</dbReference>
<dbReference type="PATRIC" id="fig|421052.3.peg.389"/>
<dbReference type="eggNOG" id="COG1670">
    <property type="taxonomic scope" value="Bacteria"/>
</dbReference>